<keyword evidence="2" id="KW-1185">Reference proteome</keyword>
<dbReference type="InParanoid" id="A0A0D2JBM5"/>
<dbReference type="NCBIfam" id="TIGR02563">
    <property type="entry name" value="cas_Csy4"/>
    <property type="match status" value="1"/>
</dbReference>
<dbReference type="GO" id="GO:0043571">
    <property type="term" value="P:maintenance of CRISPR repeat elements"/>
    <property type="evidence" value="ECO:0007669"/>
    <property type="project" value="InterPro"/>
</dbReference>
<comment type="caution">
    <text evidence="1">The sequence shown here is derived from an EMBL/GenBank/DDBJ whole genome shotgun (WGS) entry which is preliminary data.</text>
</comment>
<protein>
    <submittedName>
        <fullName evidence="1">CRISPR-associated protein Csy4</fullName>
    </submittedName>
</protein>
<proteinExistence type="predicted"/>
<dbReference type="AlphaFoldDB" id="A0A0D2JBM5"/>
<dbReference type="InterPro" id="IPR013396">
    <property type="entry name" value="CRISPR-assoc_prot_Csy4"/>
</dbReference>
<organism evidence="1 2">
    <name type="scientific">Dethiosulfatarculus sandiegensis</name>
    <dbReference type="NCBI Taxonomy" id="1429043"/>
    <lineage>
        <taxon>Bacteria</taxon>
        <taxon>Pseudomonadati</taxon>
        <taxon>Thermodesulfobacteriota</taxon>
        <taxon>Desulfarculia</taxon>
        <taxon>Desulfarculales</taxon>
        <taxon>Desulfarculaceae</taxon>
        <taxon>Dethiosulfatarculus</taxon>
    </lineage>
</organism>
<reference evidence="1 2" key="1">
    <citation type="submission" date="2013-11" db="EMBL/GenBank/DDBJ databases">
        <title>Metagenomic analysis of a methanogenic consortium involved in long chain n-alkane degradation.</title>
        <authorList>
            <person name="Davidova I.A."/>
            <person name="Callaghan A.V."/>
            <person name="Wawrik B."/>
            <person name="Pruitt S."/>
            <person name="Marks C."/>
            <person name="Duncan K.E."/>
            <person name="Suflita J.M."/>
        </authorList>
    </citation>
    <scope>NUCLEOTIDE SEQUENCE [LARGE SCALE GENOMIC DNA]</scope>
    <source>
        <strain evidence="1 2">SPR</strain>
    </source>
</reference>
<evidence type="ECO:0000313" key="2">
    <source>
        <dbReference type="Proteomes" id="UP000032233"/>
    </source>
</evidence>
<dbReference type="STRING" id="1429043.X474_01940"/>
<dbReference type="EMBL" id="AZAC01000002">
    <property type="protein sequence ID" value="KIX15509.1"/>
    <property type="molecule type" value="Genomic_DNA"/>
</dbReference>
<dbReference type="GO" id="GO:0004519">
    <property type="term" value="F:endonuclease activity"/>
    <property type="evidence" value="ECO:0007669"/>
    <property type="project" value="InterPro"/>
</dbReference>
<dbReference type="OrthoDB" id="259831at2"/>
<name>A0A0D2JBM5_9BACT</name>
<dbReference type="RefSeq" id="WP_044346392.1">
    <property type="nucleotide sequence ID" value="NZ_AZAC01000002.1"/>
</dbReference>
<gene>
    <name evidence="1" type="ORF">X474_01940</name>
</gene>
<dbReference type="Pfam" id="PF09618">
    <property type="entry name" value="Cas_Csy4"/>
    <property type="match status" value="1"/>
</dbReference>
<dbReference type="InterPro" id="IPR042564">
    <property type="entry name" value="CRISPR-Cas6/Csy4_sf"/>
</dbReference>
<evidence type="ECO:0000313" key="1">
    <source>
        <dbReference type="EMBL" id="KIX15509.1"/>
    </source>
</evidence>
<dbReference type="Proteomes" id="UP000032233">
    <property type="component" value="Unassembled WGS sequence"/>
</dbReference>
<dbReference type="Gene3D" id="3.30.70.2540">
    <property type="entry name" value="CRISPR-associated endoribonuclease Cas6/Csy4"/>
    <property type="match status" value="1"/>
</dbReference>
<accession>A0A0D2JBM5</accession>
<sequence length="187" mass="21125">MDRYIDLTILPDPEFQATVLMSALFSKLHKALVAEGSRQIGVSFPRVEEEAVGMGPVLRVHGSAGNLESLMSLNWLLGMRDHTRLSEIEPVPPKTMHRIVRRVQAKSNPERLRRRLAKRKNISLEQARELIPETAAQRLTLPFVSLRSASTGRSFRLFIEHLPLEPEPKTGEFSLYGLSSTATVPWF</sequence>
<dbReference type="CDD" id="cd09739">
    <property type="entry name" value="Cas6_I-F"/>
    <property type="match status" value="1"/>
</dbReference>